<dbReference type="Pfam" id="PF13400">
    <property type="entry name" value="Tad"/>
    <property type="match status" value="1"/>
</dbReference>
<evidence type="ECO:0000313" key="2">
    <source>
        <dbReference type="EMBL" id="MFB9315750.1"/>
    </source>
</evidence>
<keyword evidence="3" id="KW-1185">Reference proteome</keyword>
<dbReference type="NCBIfam" id="TIGR03816">
    <property type="entry name" value="tadE_like_DECH"/>
    <property type="match status" value="1"/>
</dbReference>
<organism evidence="2 3">
    <name type="scientific">Nocardioides plantarum</name>
    <dbReference type="NCBI Taxonomy" id="29299"/>
    <lineage>
        <taxon>Bacteria</taxon>
        <taxon>Bacillati</taxon>
        <taxon>Actinomycetota</taxon>
        <taxon>Actinomycetes</taxon>
        <taxon>Propionibacteriales</taxon>
        <taxon>Nocardioidaceae</taxon>
        <taxon>Nocardioides</taxon>
    </lineage>
</organism>
<sequence length="119" mass="11727">MSRRGAVERDERGAASVLVLALAGVLVLLGAALSVVGAMVVDHRTAQSAADLAVLAAARVLADGGDACGAAGRVAAANGADLTSCVVAGREVRVGTRVSGPRWLGQRGDLEAEARAGPG</sequence>
<dbReference type="InterPro" id="IPR021202">
    <property type="entry name" value="Rv3654c-like"/>
</dbReference>
<reference evidence="2 3" key="1">
    <citation type="submission" date="2024-09" db="EMBL/GenBank/DDBJ databases">
        <authorList>
            <person name="Sun Q."/>
            <person name="Mori K."/>
        </authorList>
    </citation>
    <scope>NUCLEOTIDE SEQUENCE [LARGE SCALE GENOMIC DNA]</scope>
    <source>
        <strain evidence="2 3">JCM 9626</strain>
    </source>
</reference>
<accession>A0ABV5KIM9</accession>
<dbReference type="RefSeq" id="WP_140009551.1">
    <property type="nucleotide sequence ID" value="NZ_JBHMDG010000047.1"/>
</dbReference>
<dbReference type="Proteomes" id="UP001589750">
    <property type="component" value="Unassembled WGS sequence"/>
</dbReference>
<dbReference type="EMBL" id="JBHMDG010000047">
    <property type="protein sequence ID" value="MFB9315750.1"/>
    <property type="molecule type" value="Genomic_DNA"/>
</dbReference>
<name>A0ABV5KIM9_9ACTN</name>
<protein>
    <submittedName>
        <fullName evidence="2">Rv3654c family TadE-like protein</fullName>
    </submittedName>
</protein>
<evidence type="ECO:0000313" key="3">
    <source>
        <dbReference type="Proteomes" id="UP001589750"/>
    </source>
</evidence>
<comment type="caution">
    <text evidence="2">The sequence shown here is derived from an EMBL/GenBank/DDBJ whole genome shotgun (WGS) entry which is preliminary data.</text>
</comment>
<gene>
    <name evidence="2" type="ORF">ACFFRI_22085</name>
</gene>
<evidence type="ECO:0000259" key="1">
    <source>
        <dbReference type="Pfam" id="PF13400"/>
    </source>
</evidence>
<feature type="domain" description="Putative Flp pilus-assembly TadG-like N-terminal" evidence="1">
    <location>
        <begin position="13"/>
        <end position="59"/>
    </location>
</feature>
<dbReference type="InterPro" id="IPR028087">
    <property type="entry name" value="Tad_N"/>
</dbReference>
<proteinExistence type="predicted"/>